<evidence type="ECO:0000313" key="6">
    <source>
        <dbReference type="Proteomes" id="UP000765507"/>
    </source>
</evidence>
<dbReference type="AlphaFoldDB" id="A0A8T1S4Z1"/>
<evidence type="ECO:0000256" key="1">
    <source>
        <dbReference type="ARBA" id="ARBA00022771"/>
    </source>
</evidence>
<dbReference type="Pfam" id="PF00643">
    <property type="entry name" value="zf-B_box"/>
    <property type="match status" value="1"/>
</dbReference>
<reference evidence="5 6" key="1">
    <citation type="journal article" date="2020" name="G3 (Bethesda)">
        <title>Draft Genome of the Common Snapping Turtle, Chelydra serpentina, a Model for Phenotypic Plasticity in Reptiles.</title>
        <authorList>
            <person name="Das D."/>
            <person name="Singh S.K."/>
            <person name="Bierstedt J."/>
            <person name="Erickson A."/>
            <person name="Galli G.L.J."/>
            <person name="Crossley D.A. 2nd"/>
            <person name="Rhen T."/>
        </authorList>
    </citation>
    <scope>NUCLEOTIDE SEQUENCE [LARGE SCALE GENOMIC DNA]</scope>
    <source>
        <strain evidence="5">KW</strain>
    </source>
</reference>
<dbReference type="InterPro" id="IPR050143">
    <property type="entry name" value="TRIM/RBCC"/>
</dbReference>
<evidence type="ECO:0000256" key="3">
    <source>
        <dbReference type="PROSITE-ProRule" id="PRU00024"/>
    </source>
</evidence>
<evidence type="ECO:0000256" key="2">
    <source>
        <dbReference type="ARBA" id="ARBA00022833"/>
    </source>
</evidence>
<sequence>MLEEPRLCPERVCASHKEELKLYCVEDQTFICLVCRDARNHKSHTVIPREQAEANINQNVILCFCSWEKFPKS</sequence>
<name>A0A8T1S4Z1_CHESE</name>
<proteinExistence type="predicted"/>
<dbReference type="EMBL" id="JAHGAV010000767">
    <property type="protein sequence ID" value="KAG6923777.1"/>
    <property type="molecule type" value="Genomic_DNA"/>
</dbReference>
<evidence type="ECO:0000313" key="5">
    <source>
        <dbReference type="EMBL" id="KAG6923777.1"/>
    </source>
</evidence>
<dbReference type="Gene3D" id="3.30.160.60">
    <property type="entry name" value="Classic Zinc Finger"/>
    <property type="match status" value="1"/>
</dbReference>
<feature type="domain" description="B box-type" evidence="4">
    <location>
        <begin position="8"/>
        <end position="49"/>
    </location>
</feature>
<keyword evidence="6" id="KW-1185">Reference proteome</keyword>
<keyword evidence="1 3" id="KW-0863">Zinc-finger</keyword>
<dbReference type="PROSITE" id="PS50119">
    <property type="entry name" value="ZF_BBOX"/>
    <property type="match status" value="1"/>
</dbReference>
<gene>
    <name evidence="5" type="ORF">G0U57_019314</name>
</gene>
<dbReference type="SUPFAM" id="SSF57845">
    <property type="entry name" value="B-box zinc-binding domain"/>
    <property type="match status" value="1"/>
</dbReference>
<dbReference type="OrthoDB" id="9049620at2759"/>
<accession>A0A8T1S4Z1</accession>
<keyword evidence="2" id="KW-0862">Zinc</keyword>
<dbReference type="Proteomes" id="UP000765507">
    <property type="component" value="Unassembled WGS sequence"/>
</dbReference>
<keyword evidence="1 3" id="KW-0479">Metal-binding</keyword>
<protein>
    <submittedName>
        <fullName evidence="5">Tripartite motif containing 27</fullName>
    </submittedName>
</protein>
<dbReference type="SMART" id="SM00336">
    <property type="entry name" value="BBOX"/>
    <property type="match status" value="1"/>
</dbReference>
<organism evidence="5 6">
    <name type="scientific">Chelydra serpentina</name>
    <name type="common">Snapping turtle</name>
    <name type="synonym">Testudo serpentina</name>
    <dbReference type="NCBI Taxonomy" id="8475"/>
    <lineage>
        <taxon>Eukaryota</taxon>
        <taxon>Metazoa</taxon>
        <taxon>Chordata</taxon>
        <taxon>Craniata</taxon>
        <taxon>Vertebrata</taxon>
        <taxon>Euteleostomi</taxon>
        <taxon>Archelosauria</taxon>
        <taxon>Testudinata</taxon>
        <taxon>Testudines</taxon>
        <taxon>Cryptodira</taxon>
        <taxon>Durocryptodira</taxon>
        <taxon>Americhelydia</taxon>
        <taxon>Chelydroidea</taxon>
        <taxon>Chelydridae</taxon>
        <taxon>Chelydra</taxon>
    </lineage>
</organism>
<dbReference type="InterPro" id="IPR000315">
    <property type="entry name" value="Znf_B-box"/>
</dbReference>
<feature type="non-terminal residue" evidence="5">
    <location>
        <position position="73"/>
    </location>
</feature>
<dbReference type="PANTHER" id="PTHR24103">
    <property type="entry name" value="E3 UBIQUITIN-PROTEIN LIGASE TRIM"/>
    <property type="match status" value="1"/>
</dbReference>
<dbReference type="GO" id="GO:0008270">
    <property type="term" value="F:zinc ion binding"/>
    <property type="evidence" value="ECO:0007669"/>
    <property type="project" value="UniProtKB-KW"/>
</dbReference>
<comment type="caution">
    <text evidence="5">The sequence shown here is derived from an EMBL/GenBank/DDBJ whole genome shotgun (WGS) entry which is preliminary data.</text>
</comment>
<evidence type="ECO:0000259" key="4">
    <source>
        <dbReference type="PROSITE" id="PS50119"/>
    </source>
</evidence>